<comment type="caution">
    <text evidence="3">The sequence shown here is derived from an EMBL/GenBank/DDBJ whole genome shotgun (WGS) entry which is preliminary data.</text>
</comment>
<evidence type="ECO:0000259" key="2">
    <source>
        <dbReference type="Pfam" id="PF23598"/>
    </source>
</evidence>
<dbReference type="AlphaFoldDB" id="A0A314UZ29"/>
<reference evidence="3 4" key="1">
    <citation type="submission" date="2018-02" db="EMBL/GenBank/DDBJ databases">
        <title>Draft genome of wild Prunus yedoensis var. nudiflora.</title>
        <authorList>
            <person name="Baek S."/>
            <person name="Kim J.-H."/>
            <person name="Choi K."/>
            <person name="Kim G.-B."/>
            <person name="Cho A."/>
            <person name="Jang H."/>
            <person name="Shin C.-H."/>
            <person name="Yu H.-J."/>
            <person name="Mun J.-H."/>
        </authorList>
    </citation>
    <scope>NUCLEOTIDE SEQUENCE [LARGE SCALE GENOMIC DNA]</scope>
    <source>
        <strain evidence="4">cv. Jeju island</strain>
        <tissue evidence="3">Leaf</tissue>
    </source>
</reference>
<keyword evidence="4" id="KW-1185">Reference proteome</keyword>
<feature type="domain" description="Disease resistance R13L4/SHOC-2-like LRR" evidence="2">
    <location>
        <begin position="2"/>
        <end position="159"/>
    </location>
</feature>
<evidence type="ECO:0000313" key="4">
    <source>
        <dbReference type="Proteomes" id="UP000250321"/>
    </source>
</evidence>
<name>A0A314UZ29_PRUYE</name>
<dbReference type="Proteomes" id="UP000250321">
    <property type="component" value="Unassembled WGS sequence"/>
</dbReference>
<protein>
    <submittedName>
        <fullName evidence="3">Disease resistance protein RPM1-like</fullName>
    </submittedName>
</protein>
<keyword evidence="1" id="KW-0677">Repeat</keyword>
<dbReference type="SUPFAM" id="SSF52047">
    <property type="entry name" value="RNI-like"/>
    <property type="match status" value="1"/>
</dbReference>
<sequence>MGKLVNIETLDLKQSLVHEIPIEISKLPKLRSLLAYNVDKNKDFSLTRRRGVVIQDGIECWGIMQKLCAVEASDSLVKEVGNLKQLRRFRIQKLTSKQGKDLYASIGQMPHLRSLEVKAINGDEIIDLQHISSPPQCLQVLSLMGRLEKIPDWIAGLCLLFVDMPSHFMDEIHVQETEHRVGPRVFFGNTKGINGLSVDEVIDSAIFD</sequence>
<accession>A0A314UZ29</accession>
<gene>
    <name evidence="3" type="ORF">Pyn_16137</name>
</gene>
<dbReference type="Gene3D" id="3.80.10.10">
    <property type="entry name" value="Ribonuclease Inhibitor"/>
    <property type="match status" value="1"/>
</dbReference>
<dbReference type="EMBL" id="PJQY01002785">
    <property type="protein sequence ID" value="PQM42681.1"/>
    <property type="molecule type" value="Genomic_DNA"/>
</dbReference>
<evidence type="ECO:0000256" key="1">
    <source>
        <dbReference type="ARBA" id="ARBA00022737"/>
    </source>
</evidence>
<dbReference type="OrthoDB" id="598235at2759"/>
<dbReference type="Pfam" id="PF23598">
    <property type="entry name" value="LRR_14"/>
    <property type="match status" value="1"/>
</dbReference>
<organism evidence="3 4">
    <name type="scientific">Prunus yedoensis var. nudiflora</name>
    <dbReference type="NCBI Taxonomy" id="2094558"/>
    <lineage>
        <taxon>Eukaryota</taxon>
        <taxon>Viridiplantae</taxon>
        <taxon>Streptophyta</taxon>
        <taxon>Embryophyta</taxon>
        <taxon>Tracheophyta</taxon>
        <taxon>Spermatophyta</taxon>
        <taxon>Magnoliopsida</taxon>
        <taxon>eudicotyledons</taxon>
        <taxon>Gunneridae</taxon>
        <taxon>Pentapetalae</taxon>
        <taxon>rosids</taxon>
        <taxon>fabids</taxon>
        <taxon>Rosales</taxon>
        <taxon>Rosaceae</taxon>
        <taxon>Amygdaloideae</taxon>
        <taxon>Amygdaleae</taxon>
        <taxon>Prunus</taxon>
    </lineage>
</organism>
<dbReference type="InterPro" id="IPR055414">
    <property type="entry name" value="LRR_R13L4/SHOC2-like"/>
</dbReference>
<dbReference type="STRING" id="2094558.A0A314UZ29"/>
<proteinExistence type="predicted"/>
<evidence type="ECO:0000313" key="3">
    <source>
        <dbReference type="EMBL" id="PQM42681.1"/>
    </source>
</evidence>
<dbReference type="InterPro" id="IPR032675">
    <property type="entry name" value="LRR_dom_sf"/>
</dbReference>